<accession>A0ABW3TIN5</accession>
<keyword evidence="7" id="KW-0653">Protein transport</keyword>
<evidence type="ECO:0000256" key="14">
    <source>
        <dbReference type="ARBA" id="ARBA00033245"/>
    </source>
</evidence>
<comment type="function">
    <text evidence="11">Required for the insertion and/or proper folding and/or complex formation of integral membrane proteins into the membrane. Involved in integration of membrane proteins that insert both dependently and independently of the Sec translocase complex, as well as at least some lipoproteins. Aids folding of multispanning membrane proteins.</text>
</comment>
<evidence type="ECO:0000256" key="13">
    <source>
        <dbReference type="ARBA" id="ARBA00031538"/>
    </source>
</evidence>
<feature type="domain" description="Membrane insertase YidC/Oxa/ALB C-terminal" evidence="18">
    <location>
        <begin position="37"/>
        <end position="249"/>
    </location>
</feature>
<keyword evidence="8 17" id="KW-1133">Transmembrane helix</keyword>
<comment type="subunit">
    <text evidence="12">Interacts with the Sec translocase complex via SecD. Specifically interacts with transmembrane segments of nascent integral membrane proteins during membrane integration.</text>
</comment>
<evidence type="ECO:0000313" key="20">
    <source>
        <dbReference type="Proteomes" id="UP001597181"/>
    </source>
</evidence>
<evidence type="ECO:0000256" key="3">
    <source>
        <dbReference type="ARBA" id="ARBA00015325"/>
    </source>
</evidence>
<evidence type="ECO:0000256" key="15">
    <source>
        <dbReference type="ARBA" id="ARBA00033342"/>
    </source>
</evidence>
<dbReference type="RefSeq" id="WP_343958941.1">
    <property type="nucleotide sequence ID" value="NZ_BAAAKZ010000003.1"/>
</dbReference>
<keyword evidence="20" id="KW-1185">Reference proteome</keyword>
<keyword evidence="5" id="KW-1003">Cell membrane</keyword>
<gene>
    <name evidence="19" type="ORF">ACFQ3U_01635</name>
</gene>
<feature type="transmembrane region" description="Helical" evidence="17">
    <location>
        <begin position="32"/>
        <end position="51"/>
    </location>
</feature>
<dbReference type="NCBIfam" id="TIGR03592">
    <property type="entry name" value="yidC_oxa1_cterm"/>
    <property type="match status" value="1"/>
</dbReference>
<comment type="caution">
    <text evidence="19">The sequence shown here is derived from an EMBL/GenBank/DDBJ whole genome shotgun (WGS) entry which is preliminary data.</text>
</comment>
<dbReference type="InterPro" id="IPR047196">
    <property type="entry name" value="YidC_ALB_C"/>
</dbReference>
<evidence type="ECO:0000256" key="7">
    <source>
        <dbReference type="ARBA" id="ARBA00022927"/>
    </source>
</evidence>
<evidence type="ECO:0000256" key="9">
    <source>
        <dbReference type="ARBA" id="ARBA00023136"/>
    </source>
</evidence>
<keyword evidence="10" id="KW-0143">Chaperone</keyword>
<evidence type="ECO:0000256" key="2">
    <source>
        <dbReference type="ARBA" id="ARBA00010527"/>
    </source>
</evidence>
<dbReference type="CDD" id="cd20070">
    <property type="entry name" value="5TM_YidC_Alb3"/>
    <property type="match status" value="1"/>
</dbReference>
<reference evidence="20" key="1">
    <citation type="journal article" date="2019" name="Int. J. Syst. Evol. Microbiol.">
        <title>The Global Catalogue of Microorganisms (GCM) 10K type strain sequencing project: providing services to taxonomists for standard genome sequencing and annotation.</title>
        <authorList>
            <consortium name="The Broad Institute Genomics Platform"/>
            <consortium name="The Broad Institute Genome Sequencing Center for Infectious Disease"/>
            <person name="Wu L."/>
            <person name="Ma J."/>
        </authorList>
    </citation>
    <scope>NUCLEOTIDE SEQUENCE [LARGE SCALE GENOMIC DNA]</scope>
    <source>
        <strain evidence="20">CCUG 50213</strain>
    </source>
</reference>
<keyword evidence="4" id="KW-0813">Transport</keyword>
<comment type="similarity">
    <text evidence="2">Belongs to the OXA1/ALB3/YidC family. Type 1 subfamily.</text>
</comment>
<dbReference type="PANTHER" id="PTHR12428:SF65">
    <property type="entry name" value="CYTOCHROME C OXIDASE ASSEMBLY PROTEIN COX18, MITOCHONDRIAL"/>
    <property type="match status" value="1"/>
</dbReference>
<dbReference type="Pfam" id="PF02096">
    <property type="entry name" value="60KD_IMP"/>
    <property type="match status" value="1"/>
</dbReference>
<proteinExistence type="inferred from homology"/>
<dbReference type="InterPro" id="IPR001708">
    <property type="entry name" value="YidC/ALB3/OXA1/COX18"/>
</dbReference>
<dbReference type="Proteomes" id="UP001597181">
    <property type="component" value="Unassembled WGS sequence"/>
</dbReference>
<evidence type="ECO:0000259" key="18">
    <source>
        <dbReference type="Pfam" id="PF02096"/>
    </source>
</evidence>
<keyword evidence="9 17" id="KW-0472">Membrane</keyword>
<evidence type="ECO:0000313" key="19">
    <source>
        <dbReference type="EMBL" id="MFD1200596.1"/>
    </source>
</evidence>
<feature type="transmembrane region" description="Helical" evidence="17">
    <location>
        <begin position="147"/>
        <end position="171"/>
    </location>
</feature>
<dbReference type="PANTHER" id="PTHR12428">
    <property type="entry name" value="OXA1"/>
    <property type="match status" value="1"/>
</dbReference>
<protein>
    <recommendedName>
        <fullName evidence="3">Membrane protein insertase YidC</fullName>
    </recommendedName>
    <alternativeName>
        <fullName evidence="15">Foldase YidC</fullName>
    </alternativeName>
    <alternativeName>
        <fullName evidence="14">Membrane integrase YidC</fullName>
    </alternativeName>
    <alternativeName>
        <fullName evidence="13">Membrane protein YidC</fullName>
    </alternativeName>
</protein>
<evidence type="ECO:0000256" key="5">
    <source>
        <dbReference type="ARBA" id="ARBA00022475"/>
    </source>
</evidence>
<comment type="subcellular location">
    <subcellularLocation>
        <location evidence="1">Cell membrane</location>
        <topology evidence="1">Multi-pass membrane protein</topology>
    </subcellularLocation>
    <subcellularLocation>
        <location evidence="16">Membrane</location>
        <topology evidence="16">Multi-pass membrane protein</topology>
    </subcellularLocation>
</comment>
<evidence type="ECO:0000256" key="12">
    <source>
        <dbReference type="ARBA" id="ARBA00026028"/>
    </source>
</evidence>
<feature type="transmembrane region" description="Helical" evidence="17">
    <location>
        <begin position="98"/>
        <end position="123"/>
    </location>
</feature>
<evidence type="ECO:0000256" key="4">
    <source>
        <dbReference type="ARBA" id="ARBA00022448"/>
    </source>
</evidence>
<evidence type="ECO:0000256" key="10">
    <source>
        <dbReference type="ARBA" id="ARBA00023186"/>
    </source>
</evidence>
<feature type="transmembrane region" description="Helical" evidence="17">
    <location>
        <begin position="215"/>
        <end position="236"/>
    </location>
</feature>
<sequence length="268" mass="28865">MNIYEFLPIKLLIRGAYWLVTTLSDLIEPLTGAQSAAVAIILLTLCVRLLLIPVGRSQVKATLARQRLAPKLAELQRKYKKPEVLQRKTMELYQAEKASPFAGCLPVLAQMPVLMAVYGLFILPEVDDHPNELLSKSFLGVRLDSGLAAQVFGGTVTLTHAVLGVAIMLLVGAVTQVSRKLLTPPAPEPTAKPANPANLPAGMPDLSGMTRMMSFVPFITVIITAFVPLAAALYLATTTTWTLCERLVLGKIYGTLPHPKPTGTASAQ</sequence>
<evidence type="ECO:0000256" key="8">
    <source>
        <dbReference type="ARBA" id="ARBA00022989"/>
    </source>
</evidence>
<evidence type="ECO:0000256" key="16">
    <source>
        <dbReference type="RuleBase" id="RU003945"/>
    </source>
</evidence>
<name>A0ABW3TIN5_9MICO</name>
<evidence type="ECO:0000256" key="11">
    <source>
        <dbReference type="ARBA" id="ARBA00025034"/>
    </source>
</evidence>
<dbReference type="InterPro" id="IPR028055">
    <property type="entry name" value="YidC/Oxa/ALB_C"/>
</dbReference>
<keyword evidence="6 16" id="KW-0812">Transmembrane</keyword>
<evidence type="ECO:0000256" key="1">
    <source>
        <dbReference type="ARBA" id="ARBA00004651"/>
    </source>
</evidence>
<evidence type="ECO:0000256" key="6">
    <source>
        <dbReference type="ARBA" id="ARBA00022692"/>
    </source>
</evidence>
<evidence type="ECO:0000256" key="17">
    <source>
        <dbReference type="SAM" id="Phobius"/>
    </source>
</evidence>
<organism evidence="19 20">
    <name type="scientific">Leucobacter albus</name>
    <dbReference type="NCBI Taxonomy" id="272210"/>
    <lineage>
        <taxon>Bacteria</taxon>
        <taxon>Bacillati</taxon>
        <taxon>Actinomycetota</taxon>
        <taxon>Actinomycetes</taxon>
        <taxon>Micrococcales</taxon>
        <taxon>Microbacteriaceae</taxon>
        <taxon>Leucobacter</taxon>
    </lineage>
</organism>
<dbReference type="EMBL" id="JBHTLY010000001">
    <property type="protein sequence ID" value="MFD1200596.1"/>
    <property type="molecule type" value="Genomic_DNA"/>
</dbReference>